<dbReference type="AlphaFoldDB" id="A0A919BSY1"/>
<name>A0A919BSY1_STRFL</name>
<evidence type="ECO:0000313" key="2">
    <source>
        <dbReference type="Proteomes" id="UP000632849"/>
    </source>
</evidence>
<proteinExistence type="predicted"/>
<keyword evidence="2" id="KW-1185">Reference proteome</keyword>
<comment type="caution">
    <text evidence="1">The sequence shown here is derived from an EMBL/GenBank/DDBJ whole genome shotgun (WGS) entry which is preliminary data.</text>
</comment>
<reference evidence="1" key="2">
    <citation type="submission" date="2020-09" db="EMBL/GenBank/DDBJ databases">
        <authorList>
            <person name="Sun Q."/>
            <person name="Ohkuma M."/>
        </authorList>
    </citation>
    <scope>NUCLEOTIDE SEQUENCE</scope>
    <source>
        <strain evidence="1">JCM 4122</strain>
    </source>
</reference>
<evidence type="ECO:0000313" key="1">
    <source>
        <dbReference type="EMBL" id="GHG09605.1"/>
    </source>
</evidence>
<dbReference type="RefSeq" id="WP_150226696.1">
    <property type="nucleotide sequence ID" value="NZ_BNBE01000002.1"/>
</dbReference>
<organism evidence="1 2">
    <name type="scientific">Streptomyces filamentosus</name>
    <name type="common">Streptomyces roseosporus</name>
    <dbReference type="NCBI Taxonomy" id="67294"/>
    <lineage>
        <taxon>Bacteria</taxon>
        <taxon>Bacillati</taxon>
        <taxon>Actinomycetota</taxon>
        <taxon>Actinomycetes</taxon>
        <taxon>Kitasatosporales</taxon>
        <taxon>Streptomycetaceae</taxon>
        <taxon>Streptomyces</taxon>
    </lineage>
</organism>
<dbReference type="Proteomes" id="UP000632849">
    <property type="component" value="Unassembled WGS sequence"/>
</dbReference>
<accession>A0A919BSY1</accession>
<protein>
    <submittedName>
        <fullName evidence="1">Uncharacterized protein</fullName>
    </submittedName>
</protein>
<gene>
    <name evidence="1" type="ORF">GCM10017667_47510</name>
</gene>
<sequence length="63" mass="7108">MTAHFTDRDERLWQRHAEERAARPLPAGTWLRALRAALRPHRPAARDAVEGPGPQIVVARTTC</sequence>
<dbReference type="EMBL" id="BNBE01000002">
    <property type="protein sequence ID" value="GHG09605.1"/>
    <property type="molecule type" value="Genomic_DNA"/>
</dbReference>
<dbReference type="GeneID" id="95657552"/>
<reference evidence="1" key="1">
    <citation type="journal article" date="2014" name="Int. J. Syst. Evol. Microbiol.">
        <title>Complete genome sequence of Corynebacterium casei LMG S-19264T (=DSM 44701T), isolated from a smear-ripened cheese.</title>
        <authorList>
            <consortium name="US DOE Joint Genome Institute (JGI-PGF)"/>
            <person name="Walter F."/>
            <person name="Albersmeier A."/>
            <person name="Kalinowski J."/>
            <person name="Ruckert C."/>
        </authorList>
    </citation>
    <scope>NUCLEOTIDE SEQUENCE</scope>
    <source>
        <strain evidence="1">JCM 4122</strain>
    </source>
</reference>